<keyword evidence="3" id="KW-1185">Reference proteome</keyword>
<name>A0AA37GYP4_9PEZI</name>
<evidence type="ECO:0000313" key="3">
    <source>
        <dbReference type="Proteomes" id="UP001055172"/>
    </source>
</evidence>
<gene>
    <name evidence="2" type="ORF">ColLi_12152</name>
</gene>
<evidence type="ECO:0000313" key="2">
    <source>
        <dbReference type="EMBL" id="GJC89314.1"/>
    </source>
</evidence>
<sequence length="137" mass="15290">MPIHNHMIRRDNAQSTVDYDEAIDPKNSENEKPNETANPNVAVQLVRTKTSNKISYLTTVDVSNILLIDSLLNVAQLYNKHFVIQPAAVTDPSQYTVRTSRTINVVRSDTLEKVQGNKMLATGCSSTKMLETVAFIK</sequence>
<organism evidence="2 3">
    <name type="scientific">Colletotrichum liriopes</name>
    <dbReference type="NCBI Taxonomy" id="708192"/>
    <lineage>
        <taxon>Eukaryota</taxon>
        <taxon>Fungi</taxon>
        <taxon>Dikarya</taxon>
        <taxon>Ascomycota</taxon>
        <taxon>Pezizomycotina</taxon>
        <taxon>Sordariomycetes</taxon>
        <taxon>Hypocreomycetidae</taxon>
        <taxon>Glomerellales</taxon>
        <taxon>Glomerellaceae</taxon>
        <taxon>Colletotrichum</taxon>
        <taxon>Colletotrichum spaethianum species complex</taxon>
    </lineage>
</organism>
<evidence type="ECO:0000256" key="1">
    <source>
        <dbReference type="SAM" id="MobiDB-lite"/>
    </source>
</evidence>
<reference evidence="2 3" key="1">
    <citation type="submission" date="2021-07" db="EMBL/GenBank/DDBJ databases">
        <title>Genome data of Colletotrichum spaethianum.</title>
        <authorList>
            <person name="Utami Y.D."/>
            <person name="Hiruma K."/>
        </authorList>
    </citation>
    <scope>NUCLEOTIDE SEQUENCE [LARGE SCALE GENOMIC DNA]</scope>
    <source>
        <strain evidence="2 3">MAFF 242679</strain>
    </source>
</reference>
<proteinExistence type="predicted"/>
<feature type="compositionally biased region" description="Basic and acidic residues" evidence="1">
    <location>
        <begin position="23"/>
        <end position="34"/>
    </location>
</feature>
<protein>
    <submittedName>
        <fullName evidence="2">Uncharacterized protein</fullName>
    </submittedName>
</protein>
<comment type="caution">
    <text evidence="2">The sequence shown here is derived from an EMBL/GenBank/DDBJ whole genome shotgun (WGS) entry which is preliminary data.</text>
</comment>
<dbReference type="Proteomes" id="UP001055172">
    <property type="component" value="Unassembled WGS sequence"/>
</dbReference>
<dbReference type="EMBL" id="BPPX01000040">
    <property type="protein sequence ID" value="GJC89314.1"/>
    <property type="molecule type" value="Genomic_DNA"/>
</dbReference>
<dbReference type="AlphaFoldDB" id="A0AA37GYP4"/>
<feature type="region of interest" description="Disordered" evidence="1">
    <location>
        <begin position="1"/>
        <end position="40"/>
    </location>
</feature>
<accession>A0AA37GYP4</accession>